<dbReference type="EMBL" id="MHCS01000010">
    <property type="protein sequence ID" value="OGY26753.1"/>
    <property type="molecule type" value="Genomic_DNA"/>
</dbReference>
<evidence type="ECO:0000313" key="2">
    <source>
        <dbReference type="Proteomes" id="UP000176389"/>
    </source>
</evidence>
<dbReference type="AlphaFoldDB" id="A0A1G1WGB7"/>
<sequence>MKLRELIVLLVGLLKGEQFIILKRHPDLLATINTICAAINHKMVDTATEGFTITEDQARLFLDQQRQIEILLSELLEASGEEVYLVRSSQGEFKLISLPWATESVGFDAKFGANTAWRGWERLGRIYIGRAAGAFA</sequence>
<protein>
    <submittedName>
        <fullName evidence="1">Uncharacterized protein</fullName>
    </submittedName>
</protein>
<dbReference type="Proteomes" id="UP000176389">
    <property type="component" value="Unassembled WGS sequence"/>
</dbReference>
<proteinExistence type="predicted"/>
<name>A0A1G1WGB7_9BACT</name>
<reference evidence="1 2" key="1">
    <citation type="journal article" date="2016" name="Nat. Commun.">
        <title>Thousands of microbial genomes shed light on interconnected biogeochemical processes in an aquifer system.</title>
        <authorList>
            <person name="Anantharaman K."/>
            <person name="Brown C.T."/>
            <person name="Hug L.A."/>
            <person name="Sharon I."/>
            <person name="Castelle C.J."/>
            <person name="Probst A.J."/>
            <person name="Thomas B.C."/>
            <person name="Singh A."/>
            <person name="Wilkins M.J."/>
            <person name="Karaoz U."/>
            <person name="Brodie E.L."/>
            <person name="Williams K.H."/>
            <person name="Hubbard S.S."/>
            <person name="Banfield J.F."/>
        </authorList>
    </citation>
    <scope>NUCLEOTIDE SEQUENCE [LARGE SCALE GENOMIC DNA]</scope>
</reference>
<comment type="caution">
    <text evidence="1">The sequence shown here is derived from an EMBL/GenBank/DDBJ whole genome shotgun (WGS) entry which is preliminary data.</text>
</comment>
<organism evidence="1 2">
    <name type="scientific">Candidatus Woykebacteria bacterium RBG_16_43_9</name>
    <dbReference type="NCBI Taxonomy" id="1802596"/>
    <lineage>
        <taxon>Bacteria</taxon>
        <taxon>Candidatus Woykeibacteriota</taxon>
    </lineage>
</organism>
<accession>A0A1G1WGB7</accession>
<gene>
    <name evidence="1" type="ORF">A2Z11_02135</name>
</gene>
<evidence type="ECO:0000313" key="1">
    <source>
        <dbReference type="EMBL" id="OGY26753.1"/>
    </source>
</evidence>